<keyword evidence="1" id="KW-0805">Transcription regulation</keyword>
<evidence type="ECO:0000313" key="6">
    <source>
        <dbReference type="EMBL" id="EFL24317.1"/>
    </source>
</evidence>
<protein>
    <submittedName>
        <fullName evidence="6">TetR family transcriptional regulator</fullName>
    </submittedName>
</protein>
<dbReference type="InterPro" id="IPR036271">
    <property type="entry name" value="Tet_transcr_reg_TetR-rel_C_sf"/>
</dbReference>
<proteinExistence type="predicted"/>
<dbReference type="GO" id="GO:0000976">
    <property type="term" value="F:transcription cis-regulatory region binding"/>
    <property type="evidence" value="ECO:0007669"/>
    <property type="project" value="TreeGrafter"/>
</dbReference>
<dbReference type="EMBL" id="GG657754">
    <property type="protein sequence ID" value="EFL24317.1"/>
    <property type="molecule type" value="Genomic_DNA"/>
</dbReference>
<dbReference type="Pfam" id="PF02909">
    <property type="entry name" value="TetR_C_1"/>
    <property type="match status" value="1"/>
</dbReference>
<evidence type="ECO:0000256" key="2">
    <source>
        <dbReference type="ARBA" id="ARBA00023125"/>
    </source>
</evidence>
<sequence>MRKVYTVLGWRSTARRQGGLTAMAIEENGSGTGLPASIEAAWGLRERRTKGPKPGLTLSRIVDAAVSLAATDGLGAVSMSRVAADLGVSTMSLYRYVAAKDELLLLMEDAAFGTPPPGPAPDEDWRTGFTDWAWALRAAYHRNPWVLRIPTSAPPSTPNSVAWMERGLACLRDTNLGEGAKISALMLVSGFVRNEARLSADLAAAALRTGDDTGQSMESWARLLRKVTDPERFPAVTAALAVGELDTPGGPDDEFVFGLARILDGLEALVRA</sequence>
<dbReference type="Gene3D" id="1.10.10.60">
    <property type="entry name" value="Homeodomain-like"/>
    <property type="match status" value="1"/>
</dbReference>
<evidence type="ECO:0000256" key="1">
    <source>
        <dbReference type="ARBA" id="ARBA00023015"/>
    </source>
</evidence>
<dbReference type="Pfam" id="PF00440">
    <property type="entry name" value="TetR_N"/>
    <property type="match status" value="1"/>
</dbReference>
<dbReference type="STRING" id="457427.SSOG_04032"/>
<feature type="domain" description="HTH tetR-type" evidence="5">
    <location>
        <begin position="55"/>
        <end position="115"/>
    </location>
</feature>
<dbReference type="AlphaFoldDB" id="D9WU83"/>
<evidence type="ECO:0000256" key="4">
    <source>
        <dbReference type="PROSITE-ProRule" id="PRU00335"/>
    </source>
</evidence>
<evidence type="ECO:0000256" key="3">
    <source>
        <dbReference type="ARBA" id="ARBA00023163"/>
    </source>
</evidence>
<dbReference type="PRINTS" id="PR00455">
    <property type="entry name" value="HTHTETR"/>
</dbReference>
<dbReference type="PANTHER" id="PTHR30055:SF151">
    <property type="entry name" value="TRANSCRIPTIONAL REGULATORY PROTEIN"/>
    <property type="match status" value="1"/>
</dbReference>
<name>D9WU83_9ACTN</name>
<organism evidence="6 7">
    <name type="scientific">Streptomyces himastatinicus ATCC 53653</name>
    <dbReference type="NCBI Taxonomy" id="457427"/>
    <lineage>
        <taxon>Bacteria</taxon>
        <taxon>Bacillati</taxon>
        <taxon>Actinomycetota</taxon>
        <taxon>Actinomycetes</taxon>
        <taxon>Kitasatosporales</taxon>
        <taxon>Streptomycetaceae</taxon>
        <taxon>Streptomyces</taxon>
        <taxon>Streptomyces violaceusniger group</taxon>
    </lineage>
</organism>
<keyword evidence="3" id="KW-0804">Transcription</keyword>
<feature type="DNA-binding region" description="H-T-H motif" evidence="4">
    <location>
        <begin position="78"/>
        <end position="97"/>
    </location>
</feature>
<keyword evidence="7" id="KW-1185">Reference proteome</keyword>
<dbReference type="Proteomes" id="UP000003963">
    <property type="component" value="Unassembled WGS sequence"/>
</dbReference>
<evidence type="ECO:0000313" key="7">
    <source>
        <dbReference type="Proteomes" id="UP000003963"/>
    </source>
</evidence>
<dbReference type="SUPFAM" id="SSF46689">
    <property type="entry name" value="Homeodomain-like"/>
    <property type="match status" value="1"/>
</dbReference>
<dbReference type="SUPFAM" id="SSF48498">
    <property type="entry name" value="Tetracyclin repressor-like, C-terminal domain"/>
    <property type="match status" value="1"/>
</dbReference>
<dbReference type="Gene3D" id="1.10.357.10">
    <property type="entry name" value="Tetracycline Repressor, domain 2"/>
    <property type="match status" value="1"/>
</dbReference>
<dbReference type="HOGENOM" id="CLU_069543_0_1_11"/>
<dbReference type="PROSITE" id="PS50977">
    <property type="entry name" value="HTH_TETR_2"/>
    <property type="match status" value="1"/>
</dbReference>
<accession>D9WU83</accession>
<evidence type="ECO:0000259" key="5">
    <source>
        <dbReference type="PROSITE" id="PS50977"/>
    </source>
</evidence>
<keyword evidence="2 4" id="KW-0238">DNA-binding</keyword>
<dbReference type="GO" id="GO:0045892">
    <property type="term" value="P:negative regulation of DNA-templated transcription"/>
    <property type="evidence" value="ECO:0007669"/>
    <property type="project" value="InterPro"/>
</dbReference>
<gene>
    <name evidence="6" type="ORF">SSOG_04032</name>
</gene>
<dbReference type="InterPro" id="IPR001647">
    <property type="entry name" value="HTH_TetR"/>
</dbReference>
<dbReference type="InterPro" id="IPR009057">
    <property type="entry name" value="Homeodomain-like_sf"/>
</dbReference>
<reference evidence="6 7" key="1">
    <citation type="submission" date="2009-02" db="EMBL/GenBank/DDBJ databases">
        <title>Annotation of Streptomyces hygroscopicus strain ATCC 53653.</title>
        <authorList>
            <consortium name="The Broad Institute Genome Sequencing Platform"/>
            <consortium name="Broad Institute Microbial Sequencing Center"/>
            <person name="Fischbach M."/>
            <person name="Godfrey P."/>
            <person name="Ward D."/>
            <person name="Young S."/>
            <person name="Zeng Q."/>
            <person name="Koehrsen M."/>
            <person name="Alvarado L."/>
            <person name="Berlin A.M."/>
            <person name="Bochicchio J."/>
            <person name="Borenstein D."/>
            <person name="Chapman S.B."/>
            <person name="Chen Z."/>
            <person name="Engels R."/>
            <person name="Freedman E."/>
            <person name="Gellesch M."/>
            <person name="Goldberg J."/>
            <person name="Griggs A."/>
            <person name="Gujja S."/>
            <person name="Heilman E.R."/>
            <person name="Heiman D.I."/>
            <person name="Hepburn T.A."/>
            <person name="Howarth C."/>
            <person name="Jen D."/>
            <person name="Larson L."/>
            <person name="Lewis B."/>
            <person name="Mehta T."/>
            <person name="Park D."/>
            <person name="Pearson M."/>
            <person name="Richards J."/>
            <person name="Roberts A."/>
            <person name="Saif S."/>
            <person name="Shea T.D."/>
            <person name="Shenoy N."/>
            <person name="Sisk P."/>
            <person name="Stolte C."/>
            <person name="Sykes S.N."/>
            <person name="Thomson T."/>
            <person name="Walk T."/>
            <person name="White J."/>
            <person name="Yandava C."/>
            <person name="Straight P."/>
            <person name="Clardy J."/>
            <person name="Hung D."/>
            <person name="Kolter R."/>
            <person name="Mekalanos J."/>
            <person name="Walker S."/>
            <person name="Walsh C.T."/>
            <person name="Wieland-Brown L.C."/>
            <person name="Haas B."/>
            <person name="Nusbaum C."/>
            <person name="Birren B."/>
        </authorList>
    </citation>
    <scope>NUCLEOTIDE SEQUENCE [LARGE SCALE GENOMIC DNA]</scope>
    <source>
        <strain evidence="6 7">ATCC 53653</strain>
    </source>
</reference>
<dbReference type="GO" id="GO:0003700">
    <property type="term" value="F:DNA-binding transcription factor activity"/>
    <property type="evidence" value="ECO:0007669"/>
    <property type="project" value="TreeGrafter"/>
</dbReference>
<dbReference type="InterPro" id="IPR004111">
    <property type="entry name" value="Repressor_TetR_C"/>
</dbReference>
<dbReference type="InterPro" id="IPR050109">
    <property type="entry name" value="HTH-type_TetR-like_transc_reg"/>
</dbReference>
<dbReference type="PANTHER" id="PTHR30055">
    <property type="entry name" value="HTH-TYPE TRANSCRIPTIONAL REGULATOR RUTR"/>
    <property type="match status" value="1"/>
</dbReference>